<dbReference type="Proteomes" id="UP000261340">
    <property type="component" value="Unplaced"/>
</dbReference>
<dbReference type="InterPro" id="IPR032940">
    <property type="entry name" value="CAMSAP"/>
</dbReference>
<dbReference type="GO" id="GO:0007026">
    <property type="term" value="P:negative regulation of microtubule depolymerization"/>
    <property type="evidence" value="ECO:0007669"/>
    <property type="project" value="TreeGrafter"/>
</dbReference>
<dbReference type="STRING" id="61819.ENSACIP00000027511"/>
<feature type="region of interest" description="Disordered" evidence="1">
    <location>
        <begin position="43"/>
        <end position="66"/>
    </location>
</feature>
<sequence length="66" mass="7538">MKLEEKRRAIEAQKKKVEAAFTRHRQKMGRTAFLNVVRRKGVTAPLSSSSGGAETRRRSCRIHTLD</sequence>
<dbReference type="AlphaFoldDB" id="A0A3Q0SVB3"/>
<dbReference type="GeneTree" id="ENSGT01150000287700"/>
<accession>A0A3Q0SVB3</accession>
<name>A0A3Q0SVB3_AMPCI</name>
<dbReference type="InterPro" id="IPR031372">
    <property type="entry name" value="CAMSAP_CC1"/>
</dbReference>
<dbReference type="GO" id="GO:0051011">
    <property type="term" value="F:microtubule minus-end binding"/>
    <property type="evidence" value="ECO:0007669"/>
    <property type="project" value="TreeGrafter"/>
</dbReference>
<dbReference type="PANTHER" id="PTHR21595:SF1">
    <property type="entry name" value="CALMODULIN-REGULATED SPECTRIN-ASSOCIATED PROTEIN 2"/>
    <property type="match status" value="1"/>
</dbReference>
<evidence type="ECO:0000313" key="3">
    <source>
        <dbReference type="Proteomes" id="UP000261340"/>
    </source>
</evidence>
<evidence type="ECO:0000256" key="1">
    <source>
        <dbReference type="SAM" id="MobiDB-lite"/>
    </source>
</evidence>
<dbReference type="Ensembl" id="ENSACIT00000028236.1">
    <property type="protein sequence ID" value="ENSACIP00000027511.1"/>
    <property type="gene ID" value="ENSACIG00000021323.1"/>
</dbReference>
<reference evidence="2" key="2">
    <citation type="submission" date="2025-09" db="UniProtKB">
        <authorList>
            <consortium name="Ensembl"/>
        </authorList>
    </citation>
    <scope>IDENTIFICATION</scope>
</reference>
<dbReference type="Pfam" id="PF17095">
    <property type="entry name" value="CAMSAP_CC1"/>
    <property type="match status" value="1"/>
</dbReference>
<dbReference type="GO" id="GO:0030507">
    <property type="term" value="F:spectrin binding"/>
    <property type="evidence" value="ECO:0007669"/>
    <property type="project" value="InterPro"/>
</dbReference>
<evidence type="ECO:0000313" key="2">
    <source>
        <dbReference type="Ensembl" id="ENSACIP00000027511.1"/>
    </source>
</evidence>
<dbReference type="GO" id="GO:0031122">
    <property type="term" value="P:cytoplasmic microtubule organization"/>
    <property type="evidence" value="ECO:0007669"/>
    <property type="project" value="TreeGrafter"/>
</dbReference>
<organism evidence="2 3">
    <name type="scientific">Amphilophus citrinellus</name>
    <name type="common">Midas cichlid</name>
    <name type="synonym">Cichlasoma citrinellum</name>
    <dbReference type="NCBI Taxonomy" id="61819"/>
    <lineage>
        <taxon>Eukaryota</taxon>
        <taxon>Metazoa</taxon>
        <taxon>Chordata</taxon>
        <taxon>Craniata</taxon>
        <taxon>Vertebrata</taxon>
        <taxon>Euteleostomi</taxon>
        <taxon>Actinopterygii</taxon>
        <taxon>Neopterygii</taxon>
        <taxon>Teleostei</taxon>
        <taxon>Neoteleostei</taxon>
        <taxon>Acanthomorphata</taxon>
        <taxon>Ovalentaria</taxon>
        <taxon>Cichlomorphae</taxon>
        <taxon>Cichliformes</taxon>
        <taxon>Cichlidae</taxon>
        <taxon>New World cichlids</taxon>
        <taxon>Cichlasomatinae</taxon>
        <taxon>Heroini</taxon>
        <taxon>Amphilophus</taxon>
    </lineage>
</organism>
<keyword evidence="3" id="KW-1185">Reference proteome</keyword>
<dbReference type="OMA" id="TGPARCE"/>
<protein>
    <submittedName>
        <fullName evidence="2">Uncharacterized protein</fullName>
    </submittedName>
</protein>
<proteinExistence type="predicted"/>
<reference evidence="2" key="1">
    <citation type="submission" date="2025-08" db="UniProtKB">
        <authorList>
            <consortium name="Ensembl"/>
        </authorList>
    </citation>
    <scope>IDENTIFICATION</scope>
</reference>
<dbReference type="GO" id="GO:0005516">
    <property type="term" value="F:calmodulin binding"/>
    <property type="evidence" value="ECO:0007669"/>
    <property type="project" value="InterPro"/>
</dbReference>
<dbReference type="PANTHER" id="PTHR21595">
    <property type="entry name" value="PATRONIN"/>
    <property type="match status" value="1"/>
</dbReference>
<dbReference type="GO" id="GO:0036449">
    <property type="term" value="C:microtubule minus-end"/>
    <property type="evidence" value="ECO:0007669"/>
    <property type="project" value="TreeGrafter"/>
</dbReference>
<dbReference type="GO" id="GO:0031175">
    <property type="term" value="P:neuron projection development"/>
    <property type="evidence" value="ECO:0007669"/>
    <property type="project" value="InterPro"/>
</dbReference>